<protein>
    <submittedName>
        <fullName evidence="1">Uncharacterized protein</fullName>
    </submittedName>
</protein>
<organism evidence="1 2">
    <name type="scientific">Angomonas deanei</name>
    <dbReference type="NCBI Taxonomy" id="59799"/>
    <lineage>
        <taxon>Eukaryota</taxon>
        <taxon>Discoba</taxon>
        <taxon>Euglenozoa</taxon>
        <taxon>Kinetoplastea</taxon>
        <taxon>Metakinetoplastina</taxon>
        <taxon>Trypanosomatida</taxon>
        <taxon>Trypanosomatidae</taxon>
        <taxon>Strigomonadinae</taxon>
        <taxon>Angomonas</taxon>
    </lineage>
</organism>
<accession>A0A7G2C0H5</accession>
<dbReference type="OrthoDB" id="278628at2759"/>
<evidence type="ECO:0000313" key="2">
    <source>
        <dbReference type="Proteomes" id="UP000515908"/>
    </source>
</evidence>
<evidence type="ECO:0000313" key="1">
    <source>
        <dbReference type="EMBL" id="CAD2213189.1"/>
    </source>
</evidence>
<reference evidence="1 2" key="1">
    <citation type="submission" date="2020-08" db="EMBL/GenBank/DDBJ databases">
        <authorList>
            <person name="Newling K."/>
            <person name="Davey J."/>
            <person name="Forrester S."/>
        </authorList>
    </citation>
    <scope>NUCLEOTIDE SEQUENCE [LARGE SCALE GENOMIC DNA]</scope>
    <source>
        <strain evidence="2">Crithidia deanei Carvalho (ATCC PRA-265)</strain>
    </source>
</reference>
<dbReference type="EMBL" id="LR877145">
    <property type="protein sequence ID" value="CAD2213189.1"/>
    <property type="molecule type" value="Genomic_DNA"/>
</dbReference>
<gene>
    <name evidence="1" type="ORF">ADEAN_000062500</name>
</gene>
<proteinExistence type="predicted"/>
<dbReference type="AlphaFoldDB" id="A0A7G2C0H5"/>
<dbReference type="VEuPathDB" id="TriTrypDB:ADEAN_000062500"/>
<name>A0A7G2C0H5_9TRYP</name>
<sequence>MRKWNVLLRDEQTTTCFDRNFRDFFRGADPHSRCVILKALTTEGGLLEKYETFVVEYMQQDIPLLSPEDIESILNVVLKMKRREEIESVMDIVGTRLLPLLPQCKRSTLIRTLQCCGAFQINDSELIQRVLATLEDQCVGQHSHGVNLNAAQLFTLLNAIEKLNISSEKSAEQLVIFSFMSIRRQLGVLSIQQVAEAARLAVSLEMGFTVYISDIVTKLLEFRDTNKNPQVAEAVVAVCSVYRVEAPQPMVINKLRKQKIRTEPRRTGPRSDNLR</sequence>
<dbReference type="Proteomes" id="UP000515908">
    <property type="component" value="Chromosome 01"/>
</dbReference>
<keyword evidence="2" id="KW-1185">Reference proteome</keyword>